<dbReference type="Proteomes" id="UP000027153">
    <property type="component" value="Unassembled WGS sequence"/>
</dbReference>
<gene>
    <name evidence="1" type="ORF">ANME2D_00246</name>
</gene>
<evidence type="ECO:0000313" key="2">
    <source>
        <dbReference type="Proteomes" id="UP000027153"/>
    </source>
</evidence>
<name>A0A062V248_9EURY</name>
<sequence length="30" mass="3688">MKNFRKVLSKEGYNLRKVLSKEGYFIKRRV</sequence>
<organism evidence="1 2">
    <name type="scientific">Candidatus Methanoperedens nitratireducens</name>
    <dbReference type="NCBI Taxonomy" id="1392998"/>
    <lineage>
        <taxon>Archaea</taxon>
        <taxon>Methanobacteriati</taxon>
        <taxon>Methanobacteriota</taxon>
        <taxon>Stenosarchaea group</taxon>
        <taxon>Methanomicrobia</taxon>
        <taxon>Methanosarcinales</taxon>
        <taxon>ANME-2 cluster</taxon>
        <taxon>Candidatus Methanoperedentaceae</taxon>
        <taxon>Candidatus Methanoperedens</taxon>
    </lineage>
</organism>
<dbReference type="AlphaFoldDB" id="A0A062V248"/>
<protein>
    <submittedName>
        <fullName evidence="1">Uncharacterized protein</fullName>
    </submittedName>
</protein>
<evidence type="ECO:0000313" key="1">
    <source>
        <dbReference type="EMBL" id="KCZ73186.1"/>
    </source>
</evidence>
<accession>A0A062V248</accession>
<keyword evidence="2" id="KW-1185">Reference proteome</keyword>
<comment type="caution">
    <text evidence="1">The sequence shown here is derived from an EMBL/GenBank/DDBJ whole genome shotgun (WGS) entry which is preliminary data.</text>
</comment>
<proteinExistence type="predicted"/>
<dbReference type="EMBL" id="JMIY01000001">
    <property type="protein sequence ID" value="KCZ73186.1"/>
    <property type="molecule type" value="Genomic_DNA"/>
</dbReference>
<reference evidence="1 2" key="1">
    <citation type="journal article" date="2013" name="Nature">
        <title>Anaerobic oxidation of methane coupled to nitrate reduction in a novel archaeal lineage.</title>
        <authorList>
            <person name="Haroon M.F."/>
            <person name="Hu S."/>
            <person name="Shi Y."/>
            <person name="Imelfort M."/>
            <person name="Keller J."/>
            <person name="Hugenholtz P."/>
            <person name="Yuan Z."/>
            <person name="Tyson G.W."/>
        </authorList>
    </citation>
    <scope>NUCLEOTIDE SEQUENCE [LARGE SCALE GENOMIC DNA]</scope>
    <source>
        <strain evidence="1 2">ANME-2d</strain>
    </source>
</reference>